<proteinExistence type="predicted"/>
<dbReference type="PANTHER" id="PTHR13318">
    <property type="entry name" value="PARTNER OF PAIRED, ISOFORM B-RELATED"/>
    <property type="match status" value="1"/>
</dbReference>
<dbReference type="SMART" id="SM00367">
    <property type="entry name" value="LRR_CC"/>
    <property type="match status" value="14"/>
</dbReference>
<dbReference type="Proteomes" id="UP000077202">
    <property type="component" value="Unassembled WGS sequence"/>
</dbReference>
<dbReference type="InterPro" id="IPR057207">
    <property type="entry name" value="FBXL15_LRR"/>
</dbReference>
<evidence type="ECO:0000259" key="1">
    <source>
        <dbReference type="Pfam" id="PF25372"/>
    </source>
</evidence>
<feature type="domain" description="F-box/LRR-repeat protein 15-like leucin rich repeat" evidence="1">
    <location>
        <begin position="105"/>
        <end position="246"/>
    </location>
</feature>
<dbReference type="SUPFAM" id="SSF52047">
    <property type="entry name" value="RNI-like"/>
    <property type="match status" value="2"/>
</dbReference>
<feature type="domain" description="F-box/LRR-repeat protein 15-like leucin rich repeat" evidence="1">
    <location>
        <begin position="391"/>
        <end position="526"/>
    </location>
</feature>
<dbReference type="AlphaFoldDB" id="A0A176WHY0"/>
<keyword evidence="3" id="KW-1185">Reference proteome</keyword>
<reference evidence="2" key="1">
    <citation type="submission" date="2016-03" db="EMBL/GenBank/DDBJ databases">
        <title>Mechanisms controlling the formation of the plant cell surface in tip-growing cells are functionally conserved among land plants.</title>
        <authorList>
            <person name="Honkanen S."/>
            <person name="Jones V.A."/>
            <person name="Morieri G."/>
            <person name="Champion C."/>
            <person name="Hetherington A.J."/>
            <person name="Kelly S."/>
            <person name="Saint-Marcoux D."/>
            <person name="Proust H."/>
            <person name="Prescott H."/>
            <person name="Dolan L."/>
        </authorList>
    </citation>
    <scope>NUCLEOTIDE SEQUENCE [LARGE SCALE GENOMIC DNA]</scope>
    <source>
        <tissue evidence="2">Whole gametophyte</tissue>
    </source>
</reference>
<gene>
    <name evidence="2" type="ORF">AXG93_1409s1150</name>
</gene>
<evidence type="ECO:0000313" key="2">
    <source>
        <dbReference type="EMBL" id="OAE32848.1"/>
    </source>
</evidence>
<dbReference type="Pfam" id="PF13516">
    <property type="entry name" value="LRR_6"/>
    <property type="match status" value="1"/>
</dbReference>
<protein>
    <recommendedName>
        <fullName evidence="1">F-box/LRR-repeat protein 15-like leucin rich repeat domain-containing protein</fullName>
    </recommendedName>
</protein>
<dbReference type="Pfam" id="PF25372">
    <property type="entry name" value="DUF7885"/>
    <property type="match status" value="2"/>
</dbReference>
<dbReference type="GO" id="GO:0019005">
    <property type="term" value="C:SCF ubiquitin ligase complex"/>
    <property type="evidence" value="ECO:0007669"/>
    <property type="project" value="TreeGrafter"/>
</dbReference>
<comment type="caution">
    <text evidence="2">The sequence shown here is derived from an EMBL/GenBank/DDBJ whole genome shotgun (WGS) entry which is preliminary data.</text>
</comment>
<dbReference type="InterPro" id="IPR006553">
    <property type="entry name" value="Leu-rich_rpt_Cys-con_subtyp"/>
</dbReference>
<dbReference type="InterPro" id="IPR001611">
    <property type="entry name" value="Leu-rich_rpt"/>
</dbReference>
<sequence>MAAMIPRTRGKVCTHKQCFDLLDDYILSVIFEMVRDSTDRLSVRLVCKRFLTVQASFRNKMQVLRTHILPTALERYTELKHLDLSLCLQVHNKDLSVVGSFSGPRLQSLNLSCVSGFNEQGLMHVATQCTSLKSLDLSNGLLLEDEVLYAVALMTNLEHLKLANCRTITDSGLIEVAKGCPKLRLLNLKSCMRVGDASAMAIAENCKLVEDLDLSYTEVTGIGVSRVALLKNLKHLTVVGCYSLDNNNRSWVGQSGGPLSGWSRSVGGSLNLRSLEVIKLDECTIVGNELAFIGESFLAKTLKELSLSKCIGVNDEAVYGVLKGCARLERLDLTCCHFITDRTMCFIANFCRQLRSLKMESCGLVTEQGISLIGQRLFLLEELNLTDCEVNDQCLEKLANCTALKVLKLAYCTDITDVGLQHIGLTCRDLREIDLYRSSDLGDASIEALANGCPNLSVINMSYCSRMTDDSLISISKLHELTTLEMRSLMKVTCDGLKVLASGCRKLEKLDMKRCLAVMDWGIKALAKNCLNLNHICLSYCWMISDEGLEAVAASKNMQNMSLLHLDEVTIRGLEEAVLSCENLQKVKISAHLREKFSEQTIVTLVERGCRIKWLEKPTLDHLLMYPSV</sequence>
<dbReference type="GO" id="GO:0031146">
    <property type="term" value="P:SCF-dependent proteasomal ubiquitin-dependent protein catabolic process"/>
    <property type="evidence" value="ECO:0007669"/>
    <property type="project" value="TreeGrafter"/>
</dbReference>
<accession>A0A176WHY0</accession>
<name>A0A176WHY0_MARPO</name>
<evidence type="ECO:0000313" key="3">
    <source>
        <dbReference type="Proteomes" id="UP000077202"/>
    </source>
</evidence>
<dbReference type="Gene3D" id="3.80.10.10">
    <property type="entry name" value="Ribonuclease Inhibitor"/>
    <property type="match status" value="3"/>
</dbReference>
<organism evidence="2 3">
    <name type="scientific">Marchantia polymorpha subsp. ruderalis</name>
    <dbReference type="NCBI Taxonomy" id="1480154"/>
    <lineage>
        <taxon>Eukaryota</taxon>
        <taxon>Viridiplantae</taxon>
        <taxon>Streptophyta</taxon>
        <taxon>Embryophyta</taxon>
        <taxon>Marchantiophyta</taxon>
        <taxon>Marchantiopsida</taxon>
        <taxon>Marchantiidae</taxon>
        <taxon>Marchantiales</taxon>
        <taxon>Marchantiaceae</taxon>
        <taxon>Marchantia</taxon>
    </lineage>
</organism>
<dbReference type="InterPro" id="IPR032675">
    <property type="entry name" value="LRR_dom_sf"/>
</dbReference>
<dbReference type="EMBL" id="LVLJ01000725">
    <property type="protein sequence ID" value="OAE32848.1"/>
    <property type="molecule type" value="Genomic_DNA"/>
</dbReference>